<dbReference type="RefSeq" id="WP_094765380.1">
    <property type="nucleotide sequence ID" value="NZ_FUKQ01000044.1"/>
</dbReference>
<protein>
    <submittedName>
        <fullName evidence="1">Uncharacterized protein</fullName>
    </submittedName>
</protein>
<evidence type="ECO:0000313" key="1">
    <source>
        <dbReference type="EMBL" id="SJN40234.1"/>
    </source>
</evidence>
<proteinExistence type="predicted"/>
<name>A0A1R4K7S2_9ACTN</name>
<reference evidence="1 2" key="1">
    <citation type="submission" date="2017-02" db="EMBL/GenBank/DDBJ databases">
        <authorList>
            <person name="Peterson S.W."/>
        </authorList>
    </citation>
    <scope>NUCLEOTIDE SEQUENCE [LARGE SCALE GENOMIC DNA]</scope>
    <source>
        <strain evidence="1 2">LSP_Lj1</strain>
    </source>
</reference>
<evidence type="ECO:0000313" key="2">
    <source>
        <dbReference type="Proteomes" id="UP000188342"/>
    </source>
</evidence>
<accession>A0A1R4K7S2</accession>
<sequence>MSHDVVTETFHNPGGIKTGALVRRIHPTSLSTLVCFTEPDGLYHVECRIEFDDENPRHWRHYVIHDESSFVERDHEPDDPADAVPGYAEFLLVRDLLHSGESEVSFTILEESTGTMRAARLVHEADEVGLYVDGKLTNRHRVVGEEVIASDWNGAGSRVVEDLDEVFAGLDELVSLRVRNFLKG</sequence>
<keyword evidence="2" id="KW-1185">Reference proteome</keyword>
<dbReference type="OrthoDB" id="10012683at2"/>
<gene>
    <name evidence="1" type="ORF">FM114_12030</name>
</gene>
<dbReference type="AlphaFoldDB" id="A0A1R4K7S2"/>
<dbReference type="Proteomes" id="UP000188342">
    <property type="component" value="Unassembled WGS sequence"/>
</dbReference>
<dbReference type="EMBL" id="FUKQ01000044">
    <property type="protein sequence ID" value="SJN40234.1"/>
    <property type="molecule type" value="Genomic_DNA"/>
</dbReference>
<dbReference type="STRING" id="1255658.FM114_12030"/>
<organism evidence="1 2">
    <name type="scientific">Luteococcus japonicus LSP_Lj1</name>
    <dbReference type="NCBI Taxonomy" id="1255658"/>
    <lineage>
        <taxon>Bacteria</taxon>
        <taxon>Bacillati</taxon>
        <taxon>Actinomycetota</taxon>
        <taxon>Actinomycetes</taxon>
        <taxon>Propionibacteriales</taxon>
        <taxon>Propionibacteriaceae</taxon>
        <taxon>Luteococcus</taxon>
    </lineage>
</organism>